<evidence type="ECO:0000313" key="1">
    <source>
        <dbReference type="EMBL" id="KKQ71160.1"/>
    </source>
</evidence>
<organism evidence="1 2">
    <name type="scientific">Candidatus Falkowbacteria bacterium GW2011_GWE1_38_31</name>
    <dbReference type="NCBI Taxonomy" id="1618638"/>
    <lineage>
        <taxon>Bacteria</taxon>
        <taxon>Candidatus Falkowiibacteriota</taxon>
    </lineage>
</organism>
<proteinExistence type="predicted"/>
<comment type="caution">
    <text evidence="1">The sequence shown here is derived from an EMBL/GenBank/DDBJ whole genome shotgun (WGS) entry which is preliminary data.</text>
</comment>
<sequence>MSTHNSKWNKKDIAIKDLSLWDENARFSDQYFGLTEEDLLKHFITGKFQVLKLASEMEKDADLPQLEKIVVWRFNDRNIVLEGNRRVAAYKLLADPKLAGTQETKFSKIKSKINLSGDFELECLVTEDLEEGYRFIERKHLNQNNEVSWGSNEIAHHKERRGKAGEKELIRVGITKVINSLTIANELKESVLGPGYVTTFWRLIGQTPAQEFFGFSFDGNKKLKIKDTDFEKKLKVVVWDVLKNGQYNGKLFSRLNNKEILDYLKSISDKDFDRASTEITEAESKKQTDLFGKVGIATDYKLKIARKTPVTKTADELFGRTLSLQQGKVNDLYRALVDIDKKSQNNDAILPFLGMALRLLVEIAARVHYENRGDGKKAKQDQVCEDFLKEAKKQLTQQDKNGVSLTNEWLSDQRNLGVILDKYAHGNIVCKRSDILKDSFIVADILDFYFGKKN</sequence>
<dbReference type="AlphaFoldDB" id="A0A0G0K6U9"/>
<gene>
    <name evidence="1" type="ORF">US91_C0001G0087</name>
</gene>
<evidence type="ECO:0000313" key="2">
    <source>
        <dbReference type="Proteomes" id="UP000034022"/>
    </source>
</evidence>
<dbReference type="Proteomes" id="UP000034022">
    <property type="component" value="Unassembled WGS sequence"/>
</dbReference>
<dbReference type="EMBL" id="LBUU01000001">
    <property type="protein sequence ID" value="KKQ71160.1"/>
    <property type="molecule type" value="Genomic_DNA"/>
</dbReference>
<dbReference type="PATRIC" id="fig|1618638.3.peg.88"/>
<accession>A0A0G0K6U9</accession>
<evidence type="ECO:0008006" key="3">
    <source>
        <dbReference type="Google" id="ProtNLM"/>
    </source>
</evidence>
<protein>
    <recommendedName>
        <fullName evidence="3">ParB/Sulfiredoxin domain-containing protein</fullName>
    </recommendedName>
</protein>
<reference evidence="1 2" key="1">
    <citation type="journal article" date="2015" name="Nature">
        <title>rRNA introns, odd ribosomes, and small enigmatic genomes across a large radiation of phyla.</title>
        <authorList>
            <person name="Brown C.T."/>
            <person name="Hug L.A."/>
            <person name="Thomas B.C."/>
            <person name="Sharon I."/>
            <person name="Castelle C.J."/>
            <person name="Singh A."/>
            <person name="Wilkins M.J."/>
            <person name="Williams K.H."/>
            <person name="Banfield J.F."/>
        </authorList>
    </citation>
    <scope>NUCLEOTIDE SEQUENCE [LARGE SCALE GENOMIC DNA]</scope>
</reference>
<name>A0A0G0K6U9_9BACT</name>